<protein>
    <submittedName>
        <fullName evidence="1">Uncharacterized protein</fullName>
    </submittedName>
</protein>
<sequence>MTKVGQHRSRFLPHVHSVAVSSRENVQAFLPSKTLYQILGQIEGAHTQPRTASVSFMETVNSQLQEARAEVEEKLRSAIDFLRSLKHSVAADTVGWERAAALRTFMARTDVHKVPDPQTVEKSAAIATTILEKLSPQAAHGQNTSNATMPWPTAVTNLQFLHATVVPELSGVVKRIQEAEKQLDGLRMKLRGASFLHHAMGHEIPVAVEPKSTGSQEVCAVQLSGTFSHHEQRHQDKKDDDNVFAVIGGIPFFDL</sequence>
<organism evidence="1">
    <name type="scientific">Neospora caninum (strain Liverpool)</name>
    <dbReference type="NCBI Taxonomy" id="572307"/>
    <lineage>
        <taxon>Eukaryota</taxon>
        <taxon>Sar</taxon>
        <taxon>Alveolata</taxon>
        <taxon>Apicomplexa</taxon>
        <taxon>Conoidasida</taxon>
        <taxon>Coccidia</taxon>
        <taxon>Eucoccidiorida</taxon>
        <taxon>Eimeriorina</taxon>
        <taxon>Sarcocystidae</taxon>
        <taxon>Neospora</taxon>
    </lineage>
</organism>
<accession>A0A0F7UKB5</accession>
<name>A0A0F7UKB5_NEOCL</name>
<gene>
    <name evidence="1" type="ORF">BN1204_043350</name>
</gene>
<dbReference type="EMBL" id="LN714484">
    <property type="protein sequence ID" value="CEL68582.1"/>
    <property type="molecule type" value="Genomic_DNA"/>
</dbReference>
<dbReference type="AlphaFoldDB" id="A0A0F7UKB5"/>
<proteinExistence type="predicted"/>
<evidence type="ECO:0000313" key="1">
    <source>
        <dbReference type="EMBL" id="CEL68582.1"/>
    </source>
</evidence>
<reference evidence="1" key="1">
    <citation type="journal article" date="2015" name="PLoS ONE">
        <title>Comprehensive Evaluation of Toxoplasma gondii VEG and Neospora caninum LIV Genomes with Tachyzoite Stage Transcriptome and Proteome Defines Novel Transcript Features.</title>
        <authorList>
            <person name="Ramaprasad A."/>
            <person name="Mourier T."/>
            <person name="Naeem R."/>
            <person name="Malas T.B."/>
            <person name="Moussa E."/>
            <person name="Panigrahi A."/>
            <person name="Vermont S.J."/>
            <person name="Otto T.D."/>
            <person name="Wastling J."/>
            <person name="Pain A."/>
        </authorList>
    </citation>
    <scope>NUCLEOTIDE SEQUENCE</scope>
    <source>
        <strain evidence="1">Liverpool</strain>
    </source>
</reference>